<comment type="caution">
    <text evidence="8">The sequence shown here is derived from an EMBL/GenBank/DDBJ whole genome shotgun (WGS) entry which is preliminary data.</text>
</comment>
<gene>
    <name evidence="8" type="ORF">ACFOET_11240</name>
</gene>
<evidence type="ECO:0000256" key="1">
    <source>
        <dbReference type="ARBA" id="ARBA00004442"/>
    </source>
</evidence>
<comment type="subcellular location">
    <subcellularLocation>
        <location evidence="1">Cell outer membrane</location>
    </subcellularLocation>
</comment>
<dbReference type="InterPro" id="IPR012944">
    <property type="entry name" value="SusD_RagB_dom"/>
</dbReference>
<evidence type="ECO:0000259" key="7">
    <source>
        <dbReference type="Pfam" id="PF14322"/>
    </source>
</evidence>
<dbReference type="SUPFAM" id="SSF48452">
    <property type="entry name" value="TPR-like"/>
    <property type="match status" value="1"/>
</dbReference>
<evidence type="ECO:0000313" key="8">
    <source>
        <dbReference type="EMBL" id="MFC3198185.1"/>
    </source>
</evidence>
<dbReference type="Gene3D" id="1.25.40.390">
    <property type="match status" value="1"/>
</dbReference>
<evidence type="ECO:0000259" key="6">
    <source>
        <dbReference type="Pfam" id="PF07980"/>
    </source>
</evidence>
<evidence type="ECO:0000256" key="4">
    <source>
        <dbReference type="ARBA" id="ARBA00023136"/>
    </source>
</evidence>
<protein>
    <submittedName>
        <fullName evidence="8">RagB/SusD family nutrient uptake outer membrane protein</fullName>
    </submittedName>
</protein>
<dbReference type="PROSITE" id="PS51257">
    <property type="entry name" value="PROKAR_LIPOPROTEIN"/>
    <property type="match status" value="1"/>
</dbReference>
<comment type="similarity">
    <text evidence="2">Belongs to the SusD family.</text>
</comment>
<dbReference type="Pfam" id="PF14322">
    <property type="entry name" value="SusD-like_3"/>
    <property type="match status" value="1"/>
</dbReference>
<evidence type="ECO:0000256" key="5">
    <source>
        <dbReference type="ARBA" id="ARBA00023237"/>
    </source>
</evidence>
<keyword evidence="4" id="KW-0472">Membrane</keyword>
<evidence type="ECO:0000313" key="9">
    <source>
        <dbReference type="Proteomes" id="UP001595526"/>
    </source>
</evidence>
<dbReference type="InterPro" id="IPR033985">
    <property type="entry name" value="SusD-like_N"/>
</dbReference>
<evidence type="ECO:0000256" key="2">
    <source>
        <dbReference type="ARBA" id="ARBA00006275"/>
    </source>
</evidence>
<dbReference type="Pfam" id="PF07980">
    <property type="entry name" value="SusD_RagB"/>
    <property type="match status" value="1"/>
</dbReference>
<reference evidence="9" key="1">
    <citation type="journal article" date="2019" name="Int. J. Syst. Evol. Microbiol.">
        <title>The Global Catalogue of Microorganisms (GCM) 10K type strain sequencing project: providing services to taxonomists for standard genome sequencing and annotation.</title>
        <authorList>
            <consortium name="The Broad Institute Genomics Platform"/>
            <consortium name="The Broad Institute Genome Sequencing Center for Infectious Disease"/>
            <person name="Wu L."/>
            <person name="Ma J."/>
        </authorList>
    </citation>
    <scope>NUCLEOTIDE SEQUENCE [LARGE SCALE GENOMIC DNA]</scope>
    <source>
        <strain evidence="9">KCTC 52416</strain>
    </source>
</reference>
<sequence length="488" mass="54509">MKRNIILLLTAICIAFCGCEDFLDKAPISNASVQNFYNTEADFQNAIYGAYRALRNVGTYNDYVQLIGDLASDNTEMGSTASDRSVLNEMSLFRIQSHSTVVRDVWNHHYQAIWYTNVLLDRVDGANISVQTKTRVGAEAKFLRGLFYFNLVRIFGDVPLVTKDLTSVEEAYSKGRSPVAEVYAHIIQDLREAAQSLPLTVPNEQGRATSGAAWALLGKVYLTQGNIADAKTALKTVIDSRVYELLPDYNDLWEVTNKHHNEAIFEVQYQASVSGGTGSSYTERYTPYMYTGLPYSSTAGGYNIPTEDLVNAYEPGDLRKDASLHTSWVNTSGEVVTGLPGRFTNKFRHMPIRGGGSSDNWPILRYADVLLLYAEALNAEAFVANGEAFNYLNMIRNRAGLPSKMADHSDPSLRLDSQNDFALAIEQERRVELAFEGHRWYDLVRTGRAIEVLSPKMPNGVQQHQLVFPLPLTQIDLNPTKLKQNPGY</sequence>
<accession>A0ABV7JJF1</accession>
<dbReference type="InterPro" id="IPR011990">
    <property type="entry name" value="TPR-like_helical_dom_sf"/>
</dbReference>
<dbReference type="RefSeq" id="WP_379022599.1">
    <property type="nucleotide sequence ID" value="NZ_JBHRTA010000035.1"/>
</dbReference>
<organism evidence="8 9">
    <name type="scientific">Parapedobacter deserti</name>
    <dbReference type="NCBI Taxonomy" id="1912957"/>
    <lineage>
        <taxon>Bacteria</taxon>
        <taxon>Pseudomonadati</taxon>
        <taxon>Bacteroidota</taxon>
        <taxon>Sphingobacteriia</taxon>
        <taxon>Sphingobacteriales</taxon>
        <taxon>Sphingobacteriaceae</taxon>
        <taxon>Parapedobacter</taxon>
    </lineage>
</organism>
<evidence type="ECO:0000256" key="3">
    <source>
        <dbReference type="ARBA" id="ARBA00022729"/>
    </source>
</evidence>
<proteinExistence type="inferred from homology"/>
<feature type="domain" description="RagB/SusD" evidence="6">
    <location>
        <begin position="342"/>
        <end position="488"/>
    </location>
</feature>
<keyword evidence="9" id="KW-1185">Reference proteome</keyword>
<feature type="domain" description="SusD-like N-terminal" evidence="7">
    <location>
        <begin position="21"/>
        <end position="222"/>
    </location>
</feature>
<dbReference type="CDD" id="cd08977">
    <property type="entry name" value="SusD"/>
    <property type="match status" value="1"/>
</dbReference>
<dbReference type="Proteomes" id="UP001595526">
    <property type="component" value="Unassembled WGS sequence"/>
</dbReference>
<keyword evidence="3" id="KW-0732">Signal</keyword>
<name>A0ABV7JJF1_9SPHI</name>
<dbReference type="EMBL" id="JBHRTA010000035">
    <property type="protein sequence ID" value="MFC3198185.1"/>
    <property type="molecule type" value="Genomic_DNA"/>
</dbReference>
<keyword evidence="5" id="KW-0998">Cell outer membrane</keyword>